<sequence>MGKIFLIVEGHGEERALPVLVRRILYERLGIFDFLVEAPYRMARSRIALFGEELSKAVRLGRGKVLDGAGRGGIIILLDADDDCPKDLQDKFQIYIEEIGIDVPVAFVAANREYEAWFICCAEDLRHHKLILNNAQNHQNAETVRDAKGHFERHVMVPEASYSETIEQEKFSAIINLDNVGVACRSFQKLCKEIERLAV</sequence>
<dbReference type="Pfam" id="PF14103">
    <property type="entry name" value="DUF4276"/>
    <property type="match status" value="1"/>
</dbReference>
<accession>A0A316G5K4</accession>
<name>A0A316G5K4_9RHOB</name>
<dbReference type="InterPro" id="IPR025455">
    <property type="entry name" value="DUF4276"/>
</dbReference>
<proteinExistence type="predicted"/>
<protein>
    <submittedName>
        <fullName evidence="1">Uncharacterized protein DUF4276</fullName>
    </submittedName>
</protein>
<dbReference type="AlphaFoldDB" id="A0A316G5K4"/>
<dbReference type="EMBL" id="QGGV01000009">
    <property type="protein sequence ID" value="PWK55060.1"/>
    <property type="molecule type" value="Genomic_DNA"/>
</dbReference>
<evidence type="ECO:0000313" key="2">
    <source>
        <dbReference type="Proteomes" id="UP000245390"/>
    </source>
</evidence>
<dbReference type="OrthoDB" id="1491662at2"/>
<comment type="caution">
    <text evidence="1">The sequence shown here is derived from an EMBL/GenBank/DDBJ whole genome shotgun (WGS) entry which is preliminary data.</text>
</comment>
<keyword evidence="2" id="KW-1185">Reference proteome</keyword>
<dbReference type="KEGG" id="salo:EF888_19560"/>
<evidence type="ECO:0000313" key="1">
    <source>
        <dbReference type="EMBL" id="PWK55060.1"/>
    </source>
</evidence>
<organism evidence="1 2">
    <name type="scientific">Silicimonas algicola</name>
    <dbReference type="NCBI Taxonomy" id="1826607"/>
    <lineage>
        <taxon>Bacteria</taxon>
        <taxon>Pseudomonadati</taxon>
        <taxon>Pseudomonadota</taxon>
        <taxon>Alphaproteobacteria</taxon>
        <taxon>Rhodobacterales</taxon>
        <taxon>Paracoccaceae</taxon>
    </lineage>
</organism>
<dbReference type="Proteomes" id="UP000245390">
    <property type="component" value="Unassembled WGS sequence"/>
</dbReference>
<dbReference type="RefSeq" id="WP_109760459.1">
    <property type="nucleotide sequence ID" value="NZ_CP034588.1"/>
</dbReference>
<reference evidence="1 2" key="1">
    <citation type="submission" date="2018-05" db="EMBL/GenBank/DDBJ databases">
        <title>Genomic Encyclopedia of Type Strains, Phase IV (KMG-IV): sequencing the most valuable type-strain genomes for metagenomic binning, comparative biology and taxonomic classification.</title>
        <authorList>
            <person name="Goeker M."/>
        </authorList>
    </citation>
    <scope>NUCLEOTIDE SEQUENCE [LARGE SCALE GENOMIC DNA]</scope>
    <source>
        <strain evidence="1 2">DSM 103371</strain>
    </source>
</reference>
<gene>
    <name evidence="1" type="ORF">C8D95_109148</name>
</gene>